<gene>
    <name evidence="6" type="ORF">RF11_16152</name>
</gene>
<dbReference type="SMART" id="SM00848">
    <property type="entry name" value="Inhibitor_I29"/>
    <property type="match status" value="1"/>
</dbReference>
<dbReference type="InterPro" id="IPR038765">
    <property type="entry name" value="Papain-like_cys_pep_sf"/>
</dbReference>
<comment type="similarity">
    <text evidence="1">Belongs to the peptidase C1 family.</text>
</comment>
<dbReference type="InterPro" id="IPR039417">
    <property type="entry name" value="Peptidase_C1A_papain-like"/>
</dbReference>
<dbReference type="EMBL" id="JWZT01002012">
    <property type="protein sequence ID" value="KII70619.1"/>
    <property type="molecule type" value="Genomic_DNA"/>
</dbReference>
<feature type="domain" description="Peptidase C1A papain C-terminal" evidence="4">
    <location>
        <begin position="105"/>
        <end position="311"/>
    </location>
</feature>
<dbReference type="AlphaFoldDB" id="A0A0C2IYM6"/>
<keyword evidence="3" id="KW-0732">Signal</keyword>
<keyword evidence="2" id="KW-1015">Disulfide bond</keyword>
<dbReference type="OMA" id="VERRAIY"/>
<protein>
    <submittedName>
        <fullName evidence="6">Digestive cysteine proteinase 2</fullName>
    </submittedName>
</protein>
<feature type="chain" id="PRO_5018552165" evidence="3">
    <location>
        <begin position="17"/>
        <end position="314"/>
    </location>
</feature>
<reference evidence="6 7" key="1">
    <citation type="journal article" date="2014" name="Genome Biol. Evol.">
        <title>The genome of the myxosporean Thelohanellus kitauei shows adaptations to nutrient acquisition within its fish host.</title>
        <authorList>
            <person name="Yang Y."/>
            <person name="Xiong J."/>
            <person name="Zhou Z."/>
            <person name="Huo F."/>
            <person name="Miao W."/>
            <person name="Ran C."/>
            <person name="Liu Y."/>
            <person name="Zhang J."/>
            <person name="Feng J."/>
            <person name="Wang M."/>
            <person name="Wang M."/>
            <person name="Wang L."/>
            <person name="Yao B."/>
        </authorList>
    </citation>
    <scope>NUCLEOTIDE SEQUENCE [LARGE SCALE GENOMIC DNA]</scope>
    <source>
        <strain evidence="6">Wuqing</strain>
    </source>
</reference>
<name>A0A0C2IYM6_THEKT</name>
<dbReference type="Gene3D" id="3.90.70.10">
    <property type="entry name" value="Cysteine proteinases"/>
    <property type="match status" value="1"/>
</dbReference>
<evidence type="ECO:0000313" key="7">
    <source>
        <dbReference type="Proteomes" id="UP000031668"/>
    </source>
</evidence>
<dbReference type="GO" id="GO:0006508">
    <property type="term" value="P:proteolysis"/>
    <property type="evidence" value="ECO:0007669"/>
    <property type="project" value="InterPro"/>
</dbReference>
<organism evidence="6 7">
    <name type="scientific">Thelohanellus kitauei</name>
    <name type="common">Myxosporean</name>
    <dbReference type="NCBI Taxonomy" id="669202"/>
    <lineage>
        <taxon>Eukaryota</taxon>
        <taxon>Metazoa</taxon>
        <taxon>Cnidaria</taxon>
        <taxon>Myxozoa</taxon>
        <taxon>Myxosporea</taxon>
        <taxon>Bivalvulida</taxon>
        <taxon>Platysporina</taxon>
        <taxon>Myxobolidae</taxon>
        <taxon>Thelohanellus</taxon>
    </lineage>
</organism>
<accession>A0A0C2IYM6</accession>
<dbReference type="InterPro" id="IPR013201">
    <property type="entry name" value="Prot_inhib_I29"/>
</dbReference>
<dbReference type="Pfam" id="PF08246">
    <property type="entry name" value="Inhibitor_I29"/>
    <property type="match status" value="1"/>
</dbReference>
<evidence type="ECO:0000256" key="2">
    <source>
        <dbReference type="ARBA" id="ARBA00023157"/>
    </source>
</evidence>
<feature type="domain" description="Cathepsin propeptide inhibitor" evidence="5">
    <location>
        <begin position="28"/>
        <end position="83"/>
    </location>
</feature>
<evidence type="ECO:0000256" key="1">
    <source>
        <dbReference type="ARBA" id="ARBA00008455"/>
    </source>
</evidence>
<dbReference type="InterPro" id="IPR025660">
    <property type="entry name" value="Pept_his_AS"/>
</dbReference>
<evidence type="ECO:0000259" key="5">
    <source>
        <dbReference type="SMART" id="SM00848"/>
    </source>
</evidence>
<dbReference type="GO" id="GO:0008234">
    <property type="term" value="F:cysteine-type peptidase activity"/>
    <property type="evidence" value="ECO:0007669"/>
    <property type="project" value="InterPro"/>
</dbReference>
<dbReference type="OrthoDB" id="10253408at2759"/>
<dbReference type="InterPro" id="IPR013128">
    <property type="entry name" value="Peptidase_C1A"/>
</dbReference>
<dbReference type="PRINTS" id="PR00705">
    <property type="entry name" value="PAPAIN"/>
</dbReference>
<dbReference type="CDD" id="cd02248">
    <property type="entry name" value="Peptidase_C1A"/>
    <property type="match status" value="1"/>
</dbReference>
<dbReference type="FunFam" id="3.90.70.10:FF:000332">
    <property type="entry name" value="Cathepsin L1"/>
    <property type="match status" value="1"/>
</dbReference>
<dbReference type="PROSITE" id="PS00639">
    <property type="entry name" value="THIOL_PROTEASE_HIS"/>
    <property type="match status" value="1"/>
</dbReference>
<dbReference type="InterPro" id="IPR000668">
    <property type="entry name" value="Peptidase_C1A_C"/>
</dbReference>
<sequence length="314" mass="35681">MRLVGFIYLLFNVAITLEIENLVSPGLWNQHKRKYNLMLSQTEEVERRAIYFDNLKYIEDINSQNLGFKLAMNEYGHMRPSELTMSTIMKRHLPLMLDDEPSSEVPLNKSLQKLKTRKCGSCYAFSGVGALESHIALETGKLINLSEQEIVDCSIKEGNNGCHGGYPDDVFKYAIQHGLSLESDYNYVAKEGDCRRSNTKTRYRLLSYVDIPGGHENKLISAVSSKGPVSVSFDAKHREFMLYHSGILRIRQCRKDQMNHAVLIVGYSIDPSGSYYIVKNSWGTKWGESGYFRMAMNENMCGIASWASYPVPKV</sequence>
<dbReference type="SMART" id="SM00645">
    <property type="entry name" value="Pept_C1"/>
    <property type="match status" value="1"/>
</dbReference>
<proteinExistence type="inferred from homology"/>
<dbReference type="SUPFAM" id="SSF54001">
    <property type="entry name" value="Cysteine proteinases"/>
    <property type="match status" value="1"/>
</dbReference>
<dbReference type="Proteomes" id="UP000031668">
    <property type="component" value="Unassembled WGS sequence"/>
</dbReference>
<evidence type="ECO:0000313" key="6">
    <source>
        <dbReference type="EMBL" id="KII70619.1"/>
    </source>
</evidence>
<evidence type="ECO:0000259" key="4">
    <source>
        <dbReference type="SMART" id="SM00645"/>
    </source>
</evidence>
<comment type="caution">
    <text evidence="6">The sequence shown here is derived from an EMBL/GenBank/DDBJ whole genome shotgun (WGS) entry which is preliminary data.</text>
</comment>
<dbReference type="PANTHER" id="PTHR12411">
    <property type="entry name" value="CYSTEINE PROTEASE FAMILY C1-RELATED"/>
    <property type="match status" value="1"/>
</dbReference>
<evidence type="ECO:0000256" key="3">
    <source>
        <dbReference type="SAM" id="SignalP"/>
    </source>
</evidence>
<feature type="signal peptide" evidence="3">
    <location>
        <begin position="1"/>
        <end position="16"/>
    </location>
</feature>
<keyword evidence="7" id="KW-1185">Reference proteome</keyword>
<dbReference type="Pfam" id="PF00112">
    <property type="entry name" value="Peptidase_C1"/>
    <property type="match status" value="1"/>
</dbReference>